<evidence type="ECO:0000313" key="2">
    <source>
        <dbReference type="Proteomes" id="UP000492821"/>
    </source>
</evidence>
<feature type="transmembrane region" description="Helical" evidence="1">
    <location>
        <begin position="268"/>
        <end position="293"/>
    </location>
</feature>
<evidence type="ECO:0000313" key="3">
    <source>
        <dbReference type="WBParaSite" id="Pan_g19410.t1"/>
    </source>
</evidence>
<dbReference type="SUPFAM" id="SSF81321">
    <property type="entry name" value="Family A G protein-coupled receptor-like"/>
    <property type="match status" value="1"/>
</dbReference>
<feature type="transmembrane region" description="Helical" evidence="1">
    <location>
        <begin position="223"/>
        <end position="247"/>
    </location>
</feature>
<feature type="transmembrane region" description="Helical" evidence="1">
    <location>
        <begin position="39"/>
        <end position="60"/>
    </location>
</feature>
<evidence type="ECO:0000256" key="1">
    <source>
        <dbReference type="SAM" id="Phobius"/>
    </source>
</evidence>
<feature type="transmembrane region" description="Helical" evidence="1">
    <location>
        <begin position="111"/>
        <end position="139"/>
    </location>
</feature>
<reference evidence="3" key="2">
    <citation type="submission" date="2020-10" db="UniProtKB">
        <authorList>
            <consortium name="WormBaseParasite"/>
        </authorList>
    </citation>
    <scope>IDENTIFICATION</scope>
</reference>
<dbReference type="InterPro" id="IPR019422">
    <property type="entry name" value="7TM_GPCR_serpentine_rcpt_Srh"/>
</dbReference>
<dbReference type="Pfam" id="PF10318">
    <property type="entry name" value="7TM_GPCR_Srh"/>
    <property type="match status" value="1"/>
</dbReference>
<accession>A0A7E4VCP9</accession>
<dbReference type="AlphaFoldDB" id="A0A7E4VCP9"/>
<dbReference type="Gene3D" id="1.20.1070.10">
    <property type="entry name" value="Rhodopsin 7-helix transmembrane proteins"/>
    <property type="match status" value="1"/>
</dbReference>
<feature type="transmembrane region" description="Helical" evidence="1">
    <location>
        <begin position="72"/>
        <end position="91"/>
    </location>
</feature>
<dbReference type="WBParaSite" id="Pan_g19410.t1">
    <property type="protein sequence ID" value="Pan_g19410.t1"/>
    <property type="gene ID" value="Pan_g19410"/>
</dbReference>
<dbReference type="Proteomes" id="UP000492821">
    <property type="component" value="Unassembled WGS sequence"/>
</dbReference>
<feature type="transmembrane region" description="Helical" evidence="1">
    <location>
        <begin position="160"/>
        <end position="182"/>
    </location>
</feature>
<keyword evidence="1" id="KW-1133">Transmembrane helix</keyword>
<name>A0A7E4VCP9_PANRE</name>
<keyword evidence="1" id="KW-0472">Membrane</keyword>
<keyword evidence="2" id="KW-1185">Reference proteome</keyword>
<keyword evidence="1" id="KW-0812">Transmembrane</keyword>
<feature type="transmembrane region" description="Helical" evidence="1">
    <location>
        <begin position="305"/>
        <end position="328"/>
    </location>
</feature>
<reference evidence="2" key="1">
    <citation type="journal article" date="2013" name="Genetics">
        <title>The draft genome and transcriptome of Panagrellus redivivus are shaped by the harsh demands of a free-living lifestyle.</title>
        <authorList>
            <person name="Srinivasan J."/>
            <person name="Dillman A.R."/>
            <person name="Macchietto M.G."/>
            <person name="Heikkinen L."/>
            <person name="Lakso M."/>
            <person name="Fracchia K.M."/>
            <person name="Antoshechkin I."/>
            <person name="Mortazavi A."/>
            <person name="Wong G."/>
            <person name="Sternberg P.W."/>
        </authorList>
    </citation>
    <scope>NUCLEOTIDE SEQUENCE [LARGE SCALE GENOMIC DNA]</scope>
    <source>
        <strain evidence="2">MT8872</strain>
    </source>
</reference>
<protein>
    <submittedName>
        <fullName evidence="3">Serpentine Receptor, class H</fullName>
    </submittedName>
</protein>
<sequence length="368" mass="41987">MSENVLFFEKVGALLPPVNYSAITFDDLDHPRLVAIYSLYWEISIVFSTGLFCFMLHMIITKSSKEMSDYKWYLVHQLTWSYIFDVYLGLWKPVPLWPFYIGYSAGIFSNVTANLVTLQLVILMLIIVGMGLSIYASVVHRYVQASPFSTFYTYYSVLRYRVAFMVILYATVALILCIPVIVTIPSQGELKSALTTNYEIMEALFELHPSIFGYDTAIQKLSVVYIFVEVLLFVGVILSIILLYLNFLRILRKNRPNLSEATYKMQIMLFRTLFIQLGSAVVLLILPIMLALILTMSGWKQVSSFSLIAISFTGLHAATDFFITTYFIKSYREHVKSLVFKLLRKFGIKISLEQTSVFGPATVSSAIK</sequence>
<proteinExistence type="predicted"/>
<dbReference type="PANTHER" id="PTHR46891">
    <property type="entry name" value="SERPENTINE RECEPTOR, CLASS H-RELATED"/>
    <property type="match status" value="1"/>
</dbReference>
<organism evidence="2 3">
    <name type="scientific">Panagrellus redivivus</name>
    <name type="common">Microworm</name>
    <dbReference type="NCBI Taxonomy" id="6233"/>
    <lineage>
        <taxon>Eukaryota</taxon>
        <taxon>Metazoa</taxon>
        <taxon>Ecdysozoa</taxon>
        <taxon>Nematoda</taxon>
        <taxon>Chromadorea</taxon>
        <taxon>Rhabditida</taxon>
        <taxon>Tylenchina</taxon>
        <taxon>Panagrolaimomorpha</taxon>
        <taxon>Panagrolaimoidea</taxon>
        <taxon>Panagrolaimidae</taxon>
        <taxon>Panagrellus</taxon>
    </lineage>
</organism>